<reference evidence="1 2" key="2">
    <citation type="journal article" date="2019" name="G3 (Bethesda)">
        <title>Hybrid Assembly of the Genome of the Entomopathogenic Nematode Steinernema carpocapsae Identifies the X-Chromosome.</title>
        <authorList>
            <person name="Serra L."/>
            <person name="Macchietto M."/>
            <person name="Macias-Munoz A."/>
            <person name="McGill C.J."/>
            <person name="Rodriguez I.M."/>
            <person name="Rodriguez B."/>
            <person name="Murad R."/>
            <person name="Mortazavi A."/>
        </authorList>
    </citation>
    <scope>NUCLEOTIDE SEQUENCE [LARGE SCALE GENOMIC DNA]</scope>
    <source>
        <strain evidence="1 2">ALL</strain>
    </source>
</reference>
<reference evidence="1 2" key="1">
    <citation type="journal article" date="2015" name="Genome Biol.">
        <title>Comparative genomics of Steinernema reveals deeply conserved gene regulatory networks.</title>
        <authorList>
            <person name="Dillman A.R."/>
            <person name="Macchietto M."/>
            <person name="Porter C.F."/>
            <person name="Rogers A."/>
            <person name="Williams B."/>
            <person name="Antoshechkin I."/>
            <person name="Lee M.M."/>
            <person name="Goodwin Z."/>
            <person name="Lu X."/>
            <person name="Lewis E.E."/>
            <person name="Goodrich-Blair H."/>
            <person name="Stock S.P."/>
            <person name="Adams B.J."/>
            <person name="Sternberg P.W."/>
            <person name="Mortazavi A."/>
        </authorList>
    </citation>
    <scope>NUCLEOTIDE SEQUENCE [LARGE SCALE GENOMIC DNA]</scope>
    <source>
        <strain evidence="1 2">ALL</strain>
    </source>
</reference>
<proteinExistence type="predicted"/>
<evidence type="ECO:0000313" key="2">
    <source>
        <dbReference type="Proteomes" id="UP000298663"/>
    </source>
</evidence>
<gene>
    <name evidence="1" type="ORF">L596_025096</name>
</gene>
<comment type="caution">
    <text evidence="1">The sequence shown here is derived from an EMBL/GenBank/DDBJ whole genome shotgun (WGS) entry which is preliminary data.</text>
</comment>
<dbReference type="EMBL" id="AZBU02000009">
    <property type="protein sequence ID" value="TKR64590.1"/>
    <property type="molecule type" value="Genomic_DNA"/>
</dbReference>
<dbReference type="Proteomes" id="UP000298663">
    <property type="component" value="Unassembled WGS sequence"/>
</dbReference>
<sequence length="220" mass="25567">MFKCQPLLRITCREVPDTHIWSDPNAFQTSLSVILKLLDQQWQLKLAAETTFTPKKLIYDNGTFPEQAYRFFLDSDHYPLMELCRSCRITCCKARGMHAKNLVTALEVEPVIPYLFPKYDDSPYLTLISTFVHEMNTFAETFRPDTNEVTYLVDEFITFGSVLIAMMRIELLGVNWFKDLMDLFANRRRSSGKGVRDKLKGVHIYIFSEGLHGQLNQLYS</sequence>
<name>A0A4U5M6T4_STECR</name>
<organism evidence="1 2">
    <name type="scientific">Steinernema carpocapsae</name>
    <name type="common">Entomopathogenic nematode</name>
    <dbReference type="NCBI Taxonomy" id="34508"/>
    <lineage>
        <taxon>Eukaryota</taxon>
        <taxon>Metazoa</taxon>
        <taxon>Ecdysozoa</taxon>
        <taxon>Nematoda</taxon>
        <taxon>Chromadorea</taxon>
        <taxon>Rhabditida</taxon>
        <taxon>Tylenchina</taxon>
        <taxon>Panagrolaimomorpha</taxon>
        <taxon>Strongyloidoidea</taxon>
        <taxon>Steinernematidae</taxon>
        <taxon>Steinernema</taxon>
    </lineage>
</organism>
<evidence type="ECO:0000313" key="1">
    <source>
        <dbReference type="EMBL" id="TKR64590.1"/>
    </source>
</evidence>
<dbReference type="AlphaFoldDB" id="A0A4U5M6T4"/>
<protein>
    <submittedName>
        <fullName evidence="1">Uncharacterized protein</fullName>
    </submittedName>
</protein>
<accession>A0A4U5M6T4</accession>
<keyword evidence="2" id="KW-1185">Reference proteome</keyword>